<evidence type="ECO:0000256" key="1">
    <source>
        <dbReference type="SAM" id="MobiDB-lite"/>
    </source>
</evidence>
<dbReference type="InterPro" id="IPR036397">
    <property type="entry name" value="RNaseH_sf"/>
</dbReference>
<dbReference type="GO" id="GO:0015074">
    <property type="term" value="P:DNA integration"/>
    <property type="evidence" value="ECO:0007669"/>
    <property type="project" value="InterPro"/>
</dbReference>
<proteinExistence type="predicted"/>
<sequence length="760" mass="87231">MGTARLVGAKFILLPDDMMFSCALIGTEILSQKGMELDFGTRVVSFDDRIIIEMARLKHPRFYNHRYAPPIENNLVTPANTVPYIHSINPEADKEFDSIFNKLSQTVDDRPAFTLEHFINEIDLEHLQSSNKELRNLKKIMQIPNFKFPNYLSHYNNIKNNLSIINNIIYFTKKPYDPVPLLPTNSIISMALRIHDKYSHCACPICLLKKYHPLRHTPPTIKIQTTYPYELVVGDLLSMPNWGRYKYIFTVVDHFSKRLAAWPLKDKSSQTVADALEKHILPTMIMPPKSFLSDNGLEFRGKPFQDMLQKYNIKPIHSASYHPEGHRAVERINRTEQQLLRLNAEETPNWPSILQHTVMCYNQSRHESLKTSPAEFLMQHPHETKKKPGLNVQDTQYWRVGNPAFKSYKRGTLVMKIIPRVGNRDVYKLQNLYNGPYVVLNIHQGGTSYSIRILLRNPDFYAYYNLCRPLTPLKANRYSDENDPVKERTFARDWRPSDETCEISADDLTDEFLGDQEEQDSVQNNEQELEVDEEESEEPRFSEPSPPQNYFFTVTPASYQIPQNSSLGVPTPPPIQIPPSSSIETSLVPPQPTWTYRNISSPINQNIQPPEQRPVKRPIQNNYNNPPNVRPGITNPPRFTPQHTSNNFSPIHPRPQVYTPTPPYLSPPPPPQTPEGNKITPSYFPRQILNTPSPHHISPSPPLNISPSPHNIQTSPKSFHYTTPIKSPCSPPDLKTPINSPQPLQYNYPDYTSALSELTA</sequence>
<feature type="region of interest" description="Disordered" evidence="1">
    <location>
        <begin position="562"/>
        <end position="760"/>
    </location>
</feature>
<name>A0A821VU89_9BILA</name>
<feature type="compositionally biased region" description="Acidic residues" evidence="1">
    <location>
        <begin position="527"/>
        <end position="537"/>
    </location>
</feature>
<reference evidence="4" key="1">
    <citation type="submission" date="2021-02" db="EMBL/GenBank/DDBJ databases">
        <authorList>
            <person name="Nowell W R."/>
        </authorList>
    </citation>
    <scope>NUCLEOTIDE SEQUENCE</scope>
</reference>
<dbReference type="InterPro" id="IPR012337">
    <property type="entry name" value="RNaseH-like_sf"/>
</dbReference>
<evidence type="ECO:0000313" key="5">
    <source>
        <dbReference type="Proteomes" id="UP000663838"/>
    </source>
</evidence>
<feature type="compositionally biased region" description="Pro residues" evidence="1">
    <location>
        <begin position="660"/>
        <end position="673"/>
    </location>
</feature>
<evidence type="ECO:0000259" key="2">
    <source>
        <dbReference type="PROSITE" id="PS50994"/>
    </source>
</evidence>
<feature type="compositionally biased region" description="Polar residues" evidence="1">
    <location>
        <begin position="713"/>
        <end position="725"/>
    </location>
</feature>
<feature type="region of interest" description="Disordered" evidence="1">
    <location>
        <begin position="516"/>
        <end position="550"/>
    </location>
</feature>
<organism evidence="4 5">
    <name type="scientific">Rotaria socialis</name>
    <dbReference type="NCBI Taxonomy" id="392032"/>
    <lineage>
        <taxon>Eukaryota</taxon>
        <taxon>Metazoa</taxon>
        <taxon>Spiralia</taxon>
        <taxon>Gnathifera</taxon>
        <taxon>Rotifera</taxon>
        <taxon>Eurotatoria</taxon>
        <taxon>Bdelloidea</taxon>
        <taxon>Philodinida</taxon>
        <taxon>Philodinidae</taxon>
        <taxon>Rotaria</taxon>
    </lineage>
</organism>
<dbReference type="Proteomes" id="UP000663838">
    <property type="component" value="Unassembled WGS sequence"/>
</dbReference>
<evidence type="ECO:0000313" key="4">
    <source>
        <dbReference type="EMBL" id="CAF4913367.1"/>
    </source>
</evidence>
<dbReference type="EMBL" id="CAJNYV010003789">
    <property type="protein sequence ID" value="CAF3612146.1"/>
    <property type="molecule type" value="Genomic_DNA"/>
</dbReference>
<dbReference type="PANTHER" id="PTHR37984">
    <property type="entry name" value="PROTEIN CBG26694"/>
    <property type="match status" value="1"/>
</dbReference>
<dbReference type="AlphaFoldDB" id="A0A821VU89"/>
<dbReference type="Proteomes" id="UP000663865">
    <property type="component" value="Unassembled WGS sequence"/>
</dbReference>
<dbReference type="SUPFAM" id="SSF53098">
    <property type="entry name" value="Ribonuclease H-like"/>
    <property type="match status" value="1"/>
</dbReference>
<dbReference type="PROSITE" id="PS50994">
    <property type="entry name" value="INTEGRASE"/>
    <property type="match status" value="1"/>
</dbReference>
<dbReference type="Gene3D" id="3.30.420.10">
    <property type="entry name" value="Ribonuclease H-like superfamily/Ribonuclease H"/>
    <property type="match status" value="1"/>
</dbReference>
<gene>
    <name evidence="3" type="ORF">KIK155_LOCUS21483</name>
    <name evidence="4" type="ORF">TOA249_LOCUS31558</name>
</gene>
<dbReference type="GO" id="GO:0003676">
    <property type="term" value="F:nucleic acid binding"/>
    <property type="evidence" value="ECO:0007669"/>
    <property type="project" value="InterPro"/>
</dbReference>
<feature type="domain" description="Integrase catalytic" evidence="2">
    <location>
        <begin position="224"/>
        <end position="381"/>
    </location>
</feature>
<dbReference type="InterPro" id="IPR001584">
    <property type="entry name" value="Integrase_cat-core"/>
</dbReference>
<dbReference type="EMBL" id="CAJOBS010006495">
    <property type="protein sequence ID" value="CAF4913367.1"/>
    <property type="molecule type" value="Genomic_DNA"/>
</dbReference>
<dbReference type="Pfam" id="PF00665">
    <property type="entry name" value="rve"/>
    <property type="match status" value="1"/>
</dbReference>
<accession>A0A821VU89</accession>
<dbReference type="InterPro" id="IPR050951">
    <property type="entry name" value="Retrovirus_Pol_polyprotein"/>
</dbReference>
<protein>
    <recommendedName>
        <fullName evidence="2">Integrase catalytic domain-containing protein</fullName>
    </recommendedName>
</protein>
<feature type="compositionally biased region" description="Polar residues" evidence="1">
    <location>
        <begin position="593"/>
        <end position="609"/>
    </location>
</feature>
<dbReference type="PANTHER" id="PTHR37984:SF15">
    <property type="entry name" value="INTEGRASE CATALYTIC DOMAIN-CONTAINING PROTEIN"/>
    <property type="match status" value="1"/>
</dbReference>
<evidence type="ECO:0000313" key="3">
    <source>
        <dbReference type="EMBL" id="CAF3612146.1"/>
    </source>
</evidence>
<comment type="caution">
    <text evidence="4">The sequence shown here is derived from an EMBL/GenBank/DDBJ whole genome shotgun (WGS) entry which is preliminary data.</text>
</comment>